<keyword evidence="2" id="KW-1185">Reference proteome</keyword>
<dbReference type="InterPro" id="IPR029044">
    <property type="entry name" value="Nucleotide-diphossugar_trans"/>
</dbReference>
<evidence type="ECO:0000313" key="2">
    <source>
        <dbReference type="Proteomes" id="UP000257127"/>
    </source>
</evidence>
<name>A0A3E1F0H1_9FLAO</name>
<dbReference type="OrthoDB" id="5465469at2"/>
<accession>A0A3E1F0H1</accession>
<reference evidence="1 2" key="1">
    <citation type="submission" date="2018-08" db="EMBL/GenBank/DDBJ databases">
        <title>The draft genome squence of Brumimicrobium sp. N62.</title>
        <authorList>
            <person name="Du Z.-J."/>
            <person name="Luo H.-R."/>
        </authorList>
    </citation>
    <scope>NUCLEOTIDE SEQUENCE [LARGE SCALE GENOMIC DNA]</scope>
    <source>
        <strain evidence="1 2">N62</strain>
    </source>
</reference>
<sequence length="310" mass="35807">MIDFFSKLYSSIENKNAFLSKVKFYGAQRAILKFLANLFIPIYLKLTNHNNHRLKVDGKSNLIVSLTTFPVRIGKIWIVIECMLRQTYKPDKIILWLSKEQFKSLDQLPKRLLKLRERGLEINLCDGDLRSYKKYIYTLEEFPDSHFITVDDDFIYPSSLIEELMSAHKKKKDHIICHRAHMMTKVNGALAPYHNWIKEYKGASTSNQIFFTSGGGTLFPPKSLGEEASNATVFMNKCKLADDVWLNAMSNLNNTSITKIDSKYKVNIPITIMSNVTLASSNVDKDLNDIQIKAVRDHYWNTLKHDVFKI</sequence>
<dbReference type="Proteomes" id="UP000257127">
    <property type="component" value="Unassembled WGS sequence"/>
</dbReference>
<dbReference type="SUPFAM" id="SSF53448">
    <property type="entry name" value="Nucleotide-diphospho-sugar transferases"/>
    <property type="match status" value="1"/>
</dbReference>
<organism evidence="1 2">
    <name type="scientific">Brumimicrobium aurantiacum</name>
    <dbReference type="NCBI Taxonomy" id="1737063"/>
    <lineage>
        <taxon>Bacteria</taxon>
        <taxon>Pseudomonadati</taxon>
        <taxon>Bacteroidota</taxon>
        <taxon>Flavobacteriia</taxon>
        <taxon>Flavobacteriales</taxon>
        <taxon>Crocinitomicaceae</taxon>
        <taxon>Brumimicrobium</taxon>
    </lineage>
</organism>
<evidence type="ECO:0000313" key="1">
    <source>
        <dbReference type="EMBL" id="RFC55322.1"/>
    </source>
</evidence>
<evidence type="ECO:0008006" key="3">
    <source>
        <dbReference type="Google" id="ProtNLM"/>
    </source>
</evidence>
<dbReference type="RefSeq" id="WP_116880302.1">
    <property type="nucleotide sequence ID" value="NZ_QURB01000002.1"/>
</dbReference>
<proteinExistence type="predicted"/>
<dbReference type="EMBL" id="QURB01000002">
    <property type="protein sequence ID" value="RFC55322.1"/>
    <property type="molecule type" value="Genomic_DNA"/>
</dbReference>
<dbReference type="AlphaFoldDB" id="A0A3E1F0H1"/>
<protein>
    <recommendedName>
        <fullName evidence="3">Glycosyltransferase</fullName>
    </recommendedName>
</protein>
<comment type="caution">
    <text evidence="1">The sequence shown here is derived from an EMBL/GenBank/DDBJ whole genome shotgun (WGS) entry which is preliminary data.</text>
</comment>
<gene>
    <name evidence="1" type="ORF">DXU93_05735</name>
</gene>